<dbReference type="PANTHER" id="PTHR16189:SF0">
    <property type="entry name" value="TRANSMEMBRANE PROTEIN 104"/>
    <property type="match status" value="1"/>
</dbReference>
<accession>A0A1D1VGP2</accession>
<dbReference type="InterPro" id="IPR013057">
    <property type="entry name" value="AA_transpt_TM"/>
</dbReference>
<name>A0A1D1VGP2_RAMVA</name>
<feature type="transmembrane region" description="Helical" evidence="7">
    <location>
        <begin position="466"/>
        <end position="490"/>
    </location>
</feature>
<feature type="transmembrane region" description="Helical" evidence="7">
    <location>
        <begin position="273"/>
        <end position="290"/>
    </location>
</feature>
<dbReference type="AlphaFoldDB" id="A0A1D1VGP2"/>
<evidence type="ECO:0000256" key="3">
    <source>
        <dbReference type="ARBA" id="ARBA00022989"/>
    </source>
</evidence>
<dbReference type="OrthoDB" id="294541at2759"/>
<evidence type="ECO:0000259" key="8">
    <source>
        <dbReference type="Pfam" id="PF01490"/>
    </source>
</evidence>
<keyword evidence="3 7" id="KW-1133">Transmembrane helix</keyword>
<sequence length="492" mass="55267">MAGGDLTDPGSSYSPTVGFLYTFNLIVGTGALTLPKAFAEAGYVLGIVVLTCIGFVSYIAATFVVEAMSNANAILKAKKFDEIDSISQETHVEWTPREHDVIERSPLIEEQNVYEERDSRMFHIKERVEMGQMAALFYTRVGTYLFYICLVVYLYGDLSIYATAVPKTLRDVACTFINGTGPFNMSESDPCWISSPNLSRMNVYRIFVACFAALLGPFLFFNVQKTKYLQVCTSLTRWGSLSMMIILAAMWLAQGRGHGEPKLVELSNFSSVFGISVYAFMCHHSLPGVLTPIKRKNRIHGLVFGDFFSVVALYLLLALTGIFLYKEPRDLYTLNFFDTVDPVAPDFIRYFLALFPVFTLSSTFPIVGITLRNNIRTLFSSITKQEFSWGVEKFLFPLITLIPPLSIAMLTNEVQFLVGFTGSYAGCVIQYIVPATLLYCSRRMVATLIPSSVGTKLPYQSPFKHVFWVWLLNLWAVAAIIIITINHIVYRK</sequence>
<evidence type="ECO:0000256" key="5">
    <source>
        <dbReference type="ARBA" id="ARBA00023180"/>
    </source>
</evidence>
<feature type="transmembrane region" description="Helical" evidence="7">
    <location>
        <begin position="135"/>
        <end position="156"/>
    </location>
</feature>
<evidence type="ECO:0000313" key="9">
    <source>
        <dbReference type="EMBL" id="GAU98073.1"/>
    </source>
</evidence>
<feature type="transmembrane region" description="Helical" evidence="7">
    <location>
        <begin position="235"/>
        <end position="253"/>
    </location>
</feature>
<dbReference type="PANTHER" id="PTHR16189">
    <property type="entry name" value="TRANSMEMBRANE PROTEIN 104-RELATED"/>
    <property type="match status" value="1"/>
</dbReference>
<feature type="transmembrane region" description="Helical" evidence="7">
    <location>
        <begin position="43"/>
        <end position="65"/>
    </location>
</feature>
<reference evidence="9 10" key="1">
    <citation type="journal article" date="2016" name="Nat. Commun.">
        <title>Extremotolerant tardigrade genome and improved radiotolerance of human cultured cells by tardigrade-unique protein.</title>
        <authorList>
            <person name="Hashimoto T."/>
            <person name="Horikawa D.D."/>
            <person name="Saito Y."/>
            <person name="Kuwahara H."/>
            <person name="Kozuka-Hata H."/>
            <person name="Shin-I T."/>
            <person name="Minakuchi Y."/>
            <person name="Ohishi K."/>
            <person name="Motoyama A."/>
            <person name="Aizu T."/>
            <person name="Enomoto A."/>
            <person name="Kondo K."/>
            <person name="Tanaka S."/>
            <person name="Hara Y."/>
            <person name="Koshikawa S."/>
            <person name="Sagara H."/>
            <person name="Miura T."/>
            <person name="Yokobori S."/>
            <person name="Miyagawa K."/>
            <person name="Suzuki Y."/>
            <person name="Kubo T."/>
            <person name="Oyama M."/>
            <person name="Kohara Y."/>
            <person name="Fujiyama A."/>
            <person name="Arakawa K."/>
            <person name="Katayama T."/>
            <person name="Toyoda A."/>
            <person name="Kunieda T."/>
        </authorList>
    </citation>
    <scope>NUCLEOTIDE SEQUENCE [LARGE SCALE GENOMIC DNA]</scope>
    <source>
        <strain evidence="9 10">YOKOZUNA-1</strain>
    </source>
</reference>
<feature type="domain" description="Amino acid transporter transmembrane" evidence="8">
    <location>
        <begin position="16"/>
        <end position="68"/>
    </location>
</feature>
<comment type="subcellular location">
    <subcellularLocation>
        <location evidence="1">Membrane</location>
        <topology evidence="1">Multi-pass membrane protein</topology>
    </subcellularLocation>
</comment>
<dbReference type="Proteomes" id="UP000186922">
    <property type="component" value="Unassembled WGS sequence"/>
</dbReference>
<dbReference type="EMBL" id="BDGG01000004">
    <property type="protein sequence ID" value="GAU98073.1"/>
    <property type="molecule type" value="Genomic_DNA"/>
</dbReference>
<feature type="transmembrane region" description="Helical" evidence="7">
    <location>
        <begin position="416"/>
        <end position="440"/>
    </location>
</feature>
<feature type="transmembrane region" description="Helical" evidence="7">
    <location>
        <begin position="203"/>
        <end position="223"/>
    </location>
</feature>
<evidence type="ECO:0000256" key="1">
    <source>
        <dbReference type="ARBA" id="ARBA00004141"/>
    </source>
</evidence>
<protein>
    <recommendedName>
        <fullName evidence="8">Amino acid transporter transmembrane domain-containing protein</fullName>
    </recommendedName>
</protein>
<feature type="transmembrane region" description="Helical" evidence="7">
    <location>
        <begin position="302"/>
        <end position="325"/>
    </location>
</feature>
<dbReference type="Pfam" id="PF01490">
    <property type="entry name" value="Aa_trans"/>
    <property type="match status" value="2"/>
</dbReference>
<gene>
    <name evidence="9" type="primary">RvY_09269-1</name>
    <name evidence="9" type="synonym">RvY_09269.1</name>
    <name evidence="9" type="ORF">RvY_09269</name>
</gene>
<comment type="similarity">
    <text evidence="6">Belongs to the TMEM104 family.</text>
</comment>
<keyword evidence="5" id="KW-0325">Glycoprotein</keyword>
<feature type="transmembrane region" description="Helical" evidence="7">
    <location>
        <begin position="347"/>
        <end position="371"/>
    </location>
</feature>
<organism evidence="9 10">
    <name type="scientific">Ramazzottius varieornatus</name>
    <name type="common">Water bear</name>
    <name type="synonym">Tardigrade</name>
    <dbReference type="NCBI Taxonomy" id="947166"/>
    <lineage>
        <taxon>Eukaryota</taxon>
        <taxon>Metazoa</taxon>
        <taxon>Ecdysozoa</taxon>
        <taxon>Tardigrada</taxon>
        <taxon>Eutardigrada</taxon>
        <taxon>Parachela</taxon>
        <taxon>Hypsibioidea</taxon>
        <taxon>Ramazzottiidae</taxon>
        <taxon>Ramazzottius</taxon>
    </lineage>
</organism>
<keyword evidence="10" id="KW-1185">Reference proteome</keyword>
<evidence type="ECO:0000256" key="4">
    <source>
        <dbReference type="ARBA" id="ARBA00023136"/>
    </source>
</evidence>
<keyword evidence="4 7" id="KW-0472">Membrane</keyword>
<feature type="domain" description="Amino acid transporter transmembrane" evidence="8">
    <location>
        <begin position="131"/>
        <end position="439"/>
    </location>
</feature>
<evidence type="ECO:0000256" key="6">
    <source>
        <dbReference type="ARBA" id="ARBA00038166"/>
    </source>
</evidence>
<comment type="caution">
    <text evidence="9">The sequence shown here is derived from an EMBL/GenBank/DDBJ whole genome shotgun (WGS) entry which is preliminary data.</text>
</comment>
<dbReference type="GO" id="GO:0016020">
    <property type="term" value="C:membrane"/>
    <property type="evidence" value="ECO:0007669"/>
    <property type="project" value="UniProtKB-SubCell"/>
</dbReference>
<keyword evidence="2 7" id="KW-0812">Transmembrane</keyword>
<evidence type="ECO:0000313" key="10">
    <source>
        <dbReference type="Proteomes" id="UP000186922"/>
    </source>
</evidence>
<proteinExistence type="inferred from homology"/>
<evidence type="ECO:0000256" key="7">
    <source>
        <dbReference type="SAM" id="Phobius"/>
    </source>
</evidence>
<evidence type="ECO:0000256" key="2">
    <source>
        <dbReference type="ARBA" id="ARBA00022692"/>
    </source>
</evidence>